<proteinExistence type="predicted"/>
<evidence type="ECO:0008006" key="2">
    <source>
        <dbReference type="Google" id="ProtNLM"/>
    </source>
</evidence>
<reference evidence="1" key="1">
    <citation type="submission" date="2019-08" db="EMBL/GenBank/DDBJ databases">
        <authorList>
            <person name="Kucharzyk K."/>
            <person name="Murdoch R.W."/>
            <person name="Higgins S."/>
            <person name="Loffler F."/>
        </authorList>
    </citation>
    <scope>NUCLEOTIDE SEQUENCE</scope>
</reference>
<dbReference type="InterPro" id="IPR021458">
    <property type="entry name" value="Rv0495c"/>
</dbReference>
<gene>
    <name evidence="1" type="ORF">SDC9_25490</name>
</gene>
<accession>A0A644UKN5</accession>
<dbReference type="EMBL" id="VSSQ01000128">
    <property type="protein sequence ID" value="MPL79606.1"/>
    <property type="molecule type" value="Genomic_DNA"/>
</dbReference>
<organism evidence="1">
    <name type="scientific">bioreactor metagenome</name>
    <dbReference type="NCBI Taxonomy" id="1076179"/>
    <lineage>
        <taxon>unclassified sequences</taxon>
        <taxon>metagenomes</taxon>
        <taxon>ecological metagenomes</taxon>
    </lineage>
</organism>
<protein>
    <recommendedName>
        <fullName evidence="2">DUF3109 domain-containing protein</fullName>
    </recommendedName>
</protein>
<sequence>MIVVENCIISEDIRDVKFCCNLQKCKGMCCVEGDAGAPLEKNEVKLLKKLLPKIKPYLTEKGLKEIENYGVSDLDVTGELCTRIIDDKDCVFLIYENDIAKCAIEKAYEEGKIDFQKPISCHLYPIRVQNYGEFSALNYHAWDICKSALIEGKERNVPLYIMLKVPLIRKFGEKWYDELISQIENK</sequence>
<dbReference type="AlphaFoldDB" id="A0A644UKN5"/>
<comment type="caution">
    <text evidence="1">The sequence shown here is derived from an EMBL/GenBank/DDBJ whole genome shotgun (WGS) entry which is preliminary data.</text>
</comment>
<name>A0A644UKN5_9ZZZZ</name>
<dbReference type="Pfam" id="PF11307">
    <property type="entry name" value="DUF3109"/>
    <property type="match status" value="1"/>
</dbReference>
<evidence type="ECO:0000313" key="1">
    <source>
        <dbReference type="EMBL" id="MPL79606.1"/>
    </source>
</evidence>